<feature type="transmembrane region" description="Helical" evidence="2">
    <location>
        <begin position="130"/>
        <end position="153"/>
    </location>
</feature>
<feature type="compositionally biased region" description="Low complexity" evidence="1">
    <location>
        <begin position="348"/>
        <end position="358"/>
    </location>
</feature>
<gene>
    <name evidence="3" type="ORF">PFL1_03479</name>
</gene>
<dbReference type="RefSeq" id="XP_007879187.1">
    <property type="nucleotide sequence ID" value="XM_007880996.1"/>
</dbReference>
<feature type="compositionally biased region" description="Pro residues" evidence="1">
    <location>
        <begin position="236"/>
        <end position="245"/>
    </location>
</feature>
<feature type="compositionally biased region" description="Basic and acidic residues" evidence="1">
    <location>
        <begin position="334"/>
        <end position="347"/>
    </location>
</feature>
<dbReference type="InterPro" id="IPR051380">
    <property type="entry name" value="pH-response_reg_palI/RIM9"/>
</dbReference>
<feature type="compositionally biased region" description="Low complexity" evidence="1">
    <location>
        <begin position="365"/>
        <end position="379"/>
    </location>
</feature>
<protein>
    <recommendedName>
        <fullName evidence="5">Pali-domain-containing protein</fullName>
    </recommendedName>
</protein>
<dbReference type="eggNOG" id="ENOG502RZSZ">
    <property type="taxonomic scope" value="Eukaryota"/>
</dbReference>
<feature type="transmembrane region" description="Helical" evidence="2">
    <location>
        <begin position="99"/>
        <end position="118"/>
    </location>
</feature>
<dbReference type="GO" id="GO:0035838">
    <property type="term" value="C:growing cell tip"/>
    <property type="evidence" value="ECO:0007669"/>
    <property type="project" value="TreeGrafter"/>
</dbReference>
<dbReference type="Proteomes" id="UP000053664">
    <property type="component" value="Unassembled WGS sequence"/>
</dbReference>
<dbReference type="Pfam" id="PF06687">
    <property type="entry name" value="SUR7"/>
    <property type="match status" value="1"/>
</dbReference>
<name>A0A061H8H8_9BASI</name>
<proteinExistence type="predicted"/>
<organism evidence="3 4">
    <name type="scientific">Pseudozyma flocculosa PF-1</name>
    <dbReference type="NCBI Taxonomy" id="1277687"/>
    <lineage>
        <taxon>Eukaryota</taxon>
        <taxon>Fungi</taxon>
        <taxon>Dikarya</taxon>
        <taxon>Basidiomycota</taxon>
        <taxon>Ustilaginomycotina</taxon>
        <taxon>Ustilaginomycetes</taxon>
        <taxon>Ustilaginales</taxon>
        <taxon>Ustilaginaceae</taxon>
        <taxon>Pseudozyma</taxon>
    </lineage>
</organism>
<keyword evidence="2" id="KW-0812">Transmembrane</keyword>
<accession>A0A061H8H8</accession>
<dbReference type="GO" id="GO:0005886">
    <property type="term" value="C:plasma membrane"/>
    <property type="evidence" value="ECO:0007669"/>
    <property type="project" value="InterPro"/>
</dbReference>
<dbReference type="OrthoDB" id="3365245at2759"/>
<keyword evidence="2" id="KW-0472">Membrane</keyword>
<dbReference type="GeneID" id="19317589"/>
<evidence type="ECO:0000313" key="4">
    <source>
        <dbReference type="Proteomes" id="UP000053664"/>
    </source>
</evidence>
<dbReference type="InterPro" id="IPR009571">
    <property type="entry name" value="SUR7/Rim9-like_fungi"/>
</dbReference>
<feature type="region of interest" description="Disordered" evidence="1">
    <location>
        <begin position="289"/>
        <end position="407"/>
    </location>
</feature>
<feature type="compositionally biased region" description="Low complexity" evidence="1">
    <location>
        <begin position="203"/>
        <end position="227"/>
    </location>
</feature>
<dbReference type="PANTHER" id="PTHR28013:SF4">
    <property type="entry name" value="MARVEL DOMAIN-CONTAINING PROTEIN"/>
    <property type="match status" value="1"/>
</dbReference>
<dbReference type="AlphaFoldDB" id="A0A061H8H8"/>
<dbReference type="PANTHER" id="PTHR28013">
    <property type="entry name" value="PROTEIN DCV1-RELATED"/>
    <property type="match status" value="1"/>
</dbReference>
<evidence type="ECO:0008006" key="5">
    <source>
        <dbReference type="Google" id="ProtNLM"/>
    </source>
</evidence>
<dbReference type="EMBL" id="KE361632">
    <property type="protein sequence ID" value="EPQ29192.1"/>
    <property type="molecule type" value="Genomic_DNA"/>
</dbReference>
<evidence type="ECO:0000313" key="3">
    <source>
        <dbReference type="EMBL" id="EPQ29192.1"/>
    </source>
</evidence>
<reference evidence="3 4" key="1">
    <citation type="journal article" date="2013" name="Plant Cell">
        <title>The transition from a phytopathogenic smut ancestor to an anamorphic biocontrol agent deciphered by comparative whole-genome analysis.</title>
        <authorList>
            <person name="Lefebvre F."/>
            <person name="Joly D.L."/>
            <person name="Labbe C."/>
            <person name="Teichmann B."/>
            <person name="Linning R."/>
            <person name="Belzile F."/>
            <person name="Bakkeren G."/>
            <person name="Belanger R.R."/>
        </authorList>
    </citation>
    <scope>NUCLEOTIDE SEQUENCE [LARGE SCALE GENOMIC DNA]</scope>
    <source>
        <strain evidence="3 4">PF-1</strain>
    </source>
</reference>
<feature type="region of interest" description="Disordered" evidence="1">
    <location>
        <begin position="203"/>
        <end position="275"/>
    </location>
</feature>
<feature type="compositionally biased region" description="Low complexity" evidence="1">
    <location>
        <begin position="314"/>
        <end position="329"/>
    </location>
</feature>
<keyword evidence="2" id="KW-1133">Transmembrane helix</keyword>
<feature type="compositionally biased region" description="Gly residues" evidence="1">
    <location>
        <begin position="380"/>
        <end position="390"/>
    </location>
</feature>
<evidence type="ECO:0000256" key="1">
    <source>
        <dbReference type="SAM" id="MobiDB-lite"/>
    </source>
</evidence>
<dbReference type="KEGG" id="pfp:PFL1_03479"/>
<dbReference type="HOGENOM" id="CLU_676405_0_0_1"/>
<dbReference type="GO" id="GO:0032153">
    <property type="term" value="C:cell division site"/>
    <property type="evidence" value="ECO:0007669"/>
    <property type="project" value="TreeGrafter"/>
</dbReference>
<evidence type="ECO:0000256" key="2">
    <source>
        <dbReference type="SAM" id="Phobius"/>
    </source>
</evidence>
<feature type="transmembrane region" description="Helical" evidence="2">
    <location>
        <begin position="173"/>
        <end position="196"/>
    </location>
</feature>
<sequence length="407" mass="41719">MFSAATPGTVLTFAAAVLLGLVTISTPIWDSIYFLKAIIGGQGGQRGQTATLGVLGYCIGSKCSSPTIGYNFDPNELLGISIISAKYTSAVIKGLTYTLVLHPIALGLAAIAFLFGLLSHCRPASRNCMGMCFSGIATAITVIAFGLDLALFIVAKKRIDSVDGASADLGVGLWMTLAAAILLFLSGFAFCCGCGGRGRGPSRGRYSSYEPQSTYPQQQQQRQASQSGTRMQSPPRLLPAIPPVSPIDQAANSGIPYGGGGGSGSDAASPSRRQATLDDGFGLTAAATTLAGQRGGSRSEAHASEDGYGGGGYDNYASSAYGHHGAVQGQGQGQHERLPTRYEDAREGSVGQYQHQHQGQGGYYDEGQSSTGPPGYDSAMGGGGGGGGYGHAHSHGGAGQYPPEKRG</sequence>